<name>A0ACD5AAY0_9ACTN</name>
<dbReference type="Proteomes" id="UP001432251">
    <property type="component" value="Chromosome"/>
</dbReference>
<proteinExistence type="predicted"/>
<sequence>MSRRNSSARRRASGVRAEGTAARLTVLGLTPRVTEHSDHLVIKTEVPDSLPADKWREALKAVAEADRFGLLANSLNGRTLWAAVHTETPATGDVRGPGNQR</sequence>
<evidence type="ECO:0000313" key="2">
    <source>
        <dbReference type="Proteomes" id="UP001432251"/>
    </source>
</evidence>
<organism evidence="1 2">
    <name type="scientific">Streptomyces citrinus</name>
    <dbReference type="NCBI Taxonomy" id="3118173"/>
    <lineage>
        <taxon>Bacteria</taxon>
        <taxon>Bacillati</taxon>
        <taxon>Actinomycetota</taxon>
        <taxon>Actinomycetes</taxon>
        <taxon>Kitasatosporales</taxon>
        <taxon>Streptomycetaceae</taxon>
        <taxon>Streptomyces</taxon>
    </lineage>
</organism>
<reference evidence="1" key="1">
    <citation type="journal article" date="2025" name="Int. J. Syst. Evol. Microbiol.">
        <title>Streptomyces citrinus sp. nov., with yellow diffusible pigment.</title>
        <authorList>
            <person name="He Y."/>
            <person name="Yang E."/>
            <person name="Xu J."/>
            <person name="Sun Y."/>
            <person name="Sun L."/>
        </authorList>
    </citation>
    <scope>NUCLEOTIDE SEQUENCE</scope>
    <source>
        <strain evidence="1">Q6</strain>
    </source>
</reference>
<accession>A0ACD5AAY0</accession>
<dbReference type="EMBL" id="CP146022">
    <property type="protein sequence ID" value="WWQ64371.1"/>
    <property type="molecule type" value="Genomic_DNA"/>
</dbReference>
<protein>
    <submittedName>
        <fullName evidence="1">Uncharacterized protein</fullName>
    </submittedName>
</protein>
<keyword evidence="2" id="KW-1185">Reference proteome</keyword>
<evidence type="ECO:0000313" key="1">
    <source>
        <dbReference type="EMBL" id="WWQ64371.1"/>
    </source>
</evidence>
<gene>
    <name evidence="1" type="ORF">V2W30_14145</name>
</gene>